<dbReference type="PANTHER" id="PTHR11012:SF30">
    <property type="entry name" value="PROTEIN KINASE-LIKE DOMAIN-CONTAINING"/>
    <property type="match status" value="1"/>
</dbReference>
<comment type="caution">
    <text evidence="2">The sequence shown here is derived from an EMBL/GenBank/DDBJ whole genome shotgun (WGS) entry which is preliminary data.</text>
</comment>
<sequence>MWTLNSKSADIGGSSYPPNLTKKCTKPVYPLLYQNRMQVVNDEESFQIMMEDLSSQKQISLDLEGNDDHSFLAYKTSLKEFLENVNAIQYVFGGDNDNDLFDTISSSVPVENKVAWYRSLIRNRIKTTTSEERQQWEKRADSQAMTFDKVCGLFYPEAEIDKDAQVANFLPRSADDDEVDKVVMTEPPELKGEHFATATVYLRFEFVDKSKKPKNLFVKKFTSNEAHTAFIRQGRIMEKEMSFFKEFLPKAKAFCAKYKGCEKLLDNFPKCWYADEDMVVLENLVLDDSFIMLNKDDKQDLFTAKMVLSNLAKFHATSYAFIQEEVGGNDKFMEVHDCQCFEAFIQENNPMTAPMFDNGANTCINMLKGYPVEGDKEVIEILTNSMGKSYPKVCQTVKPNPEDKLLVLNHGDCHNNNMLFKKDPATGQVNEHVFVDLQITRFGSPNLDISYFMYTSVKPKIRRAHFEELMRHYYDTFEATVGMFALKCPLSFEEFLEDYAEKSELGFRINLAFISTIGAMKDIDIESLTNDPVELMATFEKAINQWIIDNPIKAADIAEEVVAMVNEDRKIRGDRDIAKYKNTNFFTAQQYFPSFTIMYNLMVL</sequence>
<dbReference type="InterPro" id="IPR015897">
    <property type="entry name" value="CHK_kinase-like"/>
</dbReference>
<dbReference type="EMBL" id="LNIX01000014">
    <property type="protein sequence ID" value="OXA47027.1"/>
    <property type="molecule type" value="Genomic_DNA"/>
</dbReference>
<dbReference type="Proteomes" id="UP000198287">
    <property type="component" value="Unassembled WGS sequence"/>
</dbReference>
<dbReference type="OMA" id="GANTCIN"/>
<dbReference type="SMART" id="SM00587">
    <property type="entry name" value="CHK"/>
    <property type="match status" value="1"/>
</dbReference>
<dbReference type="InterPro" id="IPR011009">
    <property type="entry name" value="Kinase-like_dom_sf"/>
</dbReference>
<protein>
    <recommendedName>
        <fullName evidence="1">CHK kinase-like domain-containing protein</fullName>
    </recommendedName>
</protein>
<dbReference type="PANTHER" id="PTHR11012">
    <property type="entry name" value="PROTEIN KINASE-LIKE DOMAIN-CONTAINING"/>
    <property type="match status" value="1"/>
</dbReference>
<dbReference type="AlphaFoldDB" id="A0A226DQS7"/>
<evidence type="ECO:0000313" key="2">
    <source>
        <dbReference type="EMBL" id="OXA47027.1"/>
    </source>
</evidence>
<dbReference type="OrthoDB" id="8250698at2759"/>
<dbReference type="Gene3D" id="3.90.1200.10">
    <property type="match status" value="1"/>
</dbReference>
<name>A0A226DQS7_FOLCA</name>
<keyword evidence="3" id="KW-1185">Reference proteome</keyword>
<evidence type="ECO:0000259" key="1">
    <source>
        <dbReference type="SMART" id="SM00587"/>
    </source>
</evidence>
<dbReference type="InterPro" id="IPR004119">
    <property type="entry name" value="EcKL"/>
</dbReference>
<evidence type="ECO:0000313" key="3">
    <source>
        <dbReference type="Proteomes" id="UP000198287"/>
    </source>
</evidence>
<proteinExistence type="predicted"/>
<accession>A0A226DQS7</accession>
<dbReference type="SUPFAM" id="SSF56112">
    <property type="entry name" value="Protein kinase-like (PK-like)"/>
    <property type="match status" value="1"/>
</dbReference>
<feature type="domain" description="CHK kinase-like" evidence="1">
    <location>
        <begin position="279"/>
        <end position="483"/>
    </location>
</feature>
<gene>
    <name evidence="2" type="ORF">Fcan01_18078</name>
</gene>
<reference evidence="2 3" key="1">
    <citation type="submission" date="2015-12" db="EMBL/GenBank/DDBJ databases">
        <title>The genome of Folsomia candida.</title>
        <authorList>
            <person name="Faddeeva A."/>
            <person name="Derks M.F."/>
            <person name="Anvar Y."/>
            <person name="Smit S."/>
            <person name="Van Straalen N."/>
            <person name="Roelofs D."/>
        </authorList>
    </citation>
    <scope>NUCLEOTIDE SEQUENCE [LARGE SCALE GENOMIC DNA]</scope>
    <source>
        <strain evidence="2 3">VU population</strain>
        <tissue evidence="2">Whole body</tissue>
    </source>
</reference>
<dbReference type="Pfam" id="PF02958">
    <property type="entry name" value="EcKL"/>
    <property type="match status" value="1"/>
</dbReference>
<organism evidence="2 3">
    <name type="scientific">Folsomia candida</name>
    <name type="common">Springtail</name>
    <dbReference type="NCBI Taxonomy" id="158441"/>
    <lineage>
        <taxon>Eukaryota</taxon>
        <taxon>Metazoa</taxon>
        <taxon>Ecdysozoa</taxon>
        <taxon>Arthropoda</taxon>
        <taxon>Hexapoda</taxon>
        <taxon>Collembola</taxon>
        <taxon>Entomobryomorpha</taxon>
        <taxon>Isotomoidea</taxon>
        <taxon>Isotomidae</taxon>
        <taxon>Proisotominae</taxon>
        <taxon>Folsomia</taxon>
    </lineage>
</organism>